<protein>
    <submittedName>
        <fullName evidence="1">ABCF1</fullName>
    </submittedName>
</protein>
<dbReference type="AlphaFoldDB" id="A0A0A9DDN0"/>
<organism evidence="1">
    <name type="scientific">Arundo donax</name>
    <name type="common">Giant reed</name>
    <name type="synonym">Donax arundinaceus</name>
    <dbReference type="NCBI Taxonomy" id="35708"/>
    <lineage>
        <taxon>Eukaryota</taxon>
        <taxon>Viridiplantae</taxon>
        <taxon>Streptophyta</taxon>
        <taxon>Embryophyta</taxon>
        <taxon>Tracheophyta</taxon>
        <taxon>Spermatophyta</taxon>
        <taxon>Magnoliopsida</taxon>
        <taxon>Liliopsida</taxon>
        <taxon>Poales</taxon>
        <taxon>Poaceae</taxon>
        <taxon>PACMAD clade</taxon>
        <taxon>Arundinoideae</taxon>
        <taxon>Arundineae</taxon>
        <taxon>Arundo</taxon>
    </lineage>
</organism>
<reference evidence="1" key="1">
    <citation type="submission" date="2014-09" db="EMBL/GenBank/DDBJ databases">
        <authorList>
            <person name="Magalhaes I.L.F."/>
            <person name="Oliveira U."/>
            <person name="Santos F.R."/>
            <person name="Vidigal T.H.D.A."/>
            <person name="Brescovit A.D."/>
            <person name="Santos A.J."/>
        </authorList>
    </citation>
    <scope>NUCLEOTIDE SEQUENCE</scope>
    <source>
        <tissue evidence="1">Shoot tissue taken approximately 20 cm above the soil surface</tissue>
    </source>
</reference>
<proteinExistence type="predicted"/>
<name>A0A0A9DDN0_ARUDO</name>
<evidence type="ECO:0000313" key="1">
    <source>
        <dbReference type="EMBL" id="JAD81867.1"/>
    </source>
</evidence>
<reference evidence="1" key="2">
    <citation type="journal article" date="2015" name="Data Brief">
        <title>Shoot transcriptome of the giant reed, Arundo donax.</title>
        <authorList>
            <person name="Barrero R.A."/>
            <person name="Guerrero F.D."/>
            <person name="Moolhuijzen P."/>
            <person name="Goolsby J.A."/>
            <person name="Tidwell J."/>
            <person name="Bellgard S.E."/>
            <person name="Bellgard M.I."/>
        </authorList>
    </citation>
    <scope>NUCLEOTIDE SEQUENCE</scope>
    <source>
        <tissue evidence="1">Shoot tissue taken approximately 20 cm above the soil surface</tissue>
    </source>
</reference>
<sequence>MQHTESAPIFLSLECTLSSYPCTS</sequence>
<accession>A0A0A9DDN0</accession>
<dbReference type="EMBL" id="GBRH01216028">
    <property type="protein sequence ID" value="JAD81867.1"/>
    <property type="molecule type" value="Transcribed_RNA"/>
</dbReference>